<dbReference type="Proteomes" id="UP000198785">
    <property type="component" value="Unassembled WGS sequence"/>
</dbReference>
<sequence length="322" mass="35320">MVLVTGGTGFLGSSLISYLINDGVAVLATKRSQSTIPESLRSSSLIQWVDADITDYFALADLFSGISKVYHCAAMISYQKEDWSNMLHTNIEGTRHIVNLCLEHQARLVHVSSIAALGVSKSGEPITENSKWDDGEEHSKYALSKYESEMEVWRGIVEGLDAVIVNPSVIMGNGVGNKGSGVIFSLVQKGLKIYPPGSVGIVDVADVAKIMIQLMETPSISGERFILNSENLTNKSLLERISILLDKPAPTIEAKPFMLSIAWRIAKAAAWFKSKRPALTRESAKASASNWTYSNQKLIDRTGYLFKPIDDTLKEMSKAFKD</sequence>
<dbReference type="AlphaFoldDB" id="A0A1I6R7B8"/>
<dbReference type="InterPro" id="IPR051783">
    <property type="entry name" value="NAD(P)-dependent_oxidoreduct"/>
</dbReference>
<evidence type="ECO:0000313" key="2">
    <source>
        <dbReference type="EMBL" id="SFS60621.1"/>
    </source>
</evidence>
<keyword evidence="3" id="KW-1185">Reference proteome</keyword>
<evidence type="ECO:0000313" key="3">
    <source>
        <dbReference type="Proteomes" id="UP000198785"/>
    </source>
</evidence>
<dbReference type="SUPFAM" id="SSF51735">
    <property type="entry name" value="NAD(P)-binding Rossmann-fold domains"/>
    <property type="match status" value="1"/>
</dbReference>
<organism evidence="2 3">
    <name type="scientific">Sphingobacterium wenxiniae</name>
    <dbReference type="NCBI Taxonomy" id="683125"/>
    <lineage>
        <taxon>Bacteria</taxon>
        <taxon>Pseudomonadati</taxon>
        <taxon>Bacteroidota</taxon>
        <taxon>Sphingobacteriia</taxon>
        <taxon>Sphingobacteriales</taxon>
        <taxon>Sphingobacteriaceae</taxon>
        <taxon>Sphingobacterium</taxon>
    </lineage>
</organism>
<dbReference type="GO" id="GO:0005737">
    <property type="term" value="C:cytoplasm"/>
    <property type="evidence" value="ECO:0007669"/>
    <property type="project" value="TreeGrafter"/>
</dbReference>
<gene>
    <name evidence="2" type="ORF">SAMN05660206_103161</name>
</gene>
<dbReference type="Gene3D" id="3.40.50.720">
    <property type="entry name" value="NAD(P)-binding Rossmann-like Domain"/>
    <property type="match status" value="1"/>
</dbReference>
<dbReference type="STRING" id="683125.SAMN05660206_103161"/>
<name>A0A1I6R7B8_9SPHI</name>
<proteinExistence type="predicted"/>
<dbReference type="Pfam" id="PF01370">
    <property type="entry name" value="Epimerase"/>
    <property type="match status" value="1"/>
</dbReference>
<dbReference type="InterPro" id="IPR036291">
    <property type="entry name" value="NAD(P)-bd_dom_sf"/>
</dbReference>
<feature type="domain" description="NAD-dependent epimerase/dehydratase" evidence="1">
    <location>
        <begin position="2"/>
        <end position="219"/>
    </location>
</feature>
<dbReference type="EMBL" id="FOZZ01000003">
    <property type="protein sequence ID" value="SFS60621.1"/>
    <property type="molecule type" value="Genomic_DNA"/>
</dbReference>
<evidence type="ECO:0000259" key="1">
    <source>
        <dbReference type="Pfam" id="PF01370"/>
    </source>
</evidence>
<dbReference type="PANTHER" id="PTHR48079">
    <property type="entry name" value="PROTEIN YEEZ"/>
    <property type="match status" value="1"/>
</dbReference>
<dbReference type="PANTHER" id="PTHR48079:SF6">
    <property type="entry name" value="NAD(P)-BINDING DOMAIN-CONTAINING PROTEIN-RELATED"/>
    <property type="match status" value="1"/>
</dbReference>
<dbReference type="GO" id="GO:0004029">
    <property type="term" value="F:aldehyde dehydrogenase (NAD+) activity"/>
    <property type="evidence" value="ECO:0007669"/>
    <property type="project" value="TreeGrafter"/>
</dbReference>
<dbReference type="InterPro" id="IPR001509">
    <property type="entry name" value="Epimerase_deHydtase"/>
</dbReference>
<protein>
    <submittedName>
        <fullName evidence="2">Nucleoside-diphosphate-sugar epimerase</fullName>
    </submittedName>
</protein>
<dbReference type="OrthoDB" id="596910at2"/>
<dbReference type="RefSeq" id="WP_093364298.1">
    <property type="nucleotide sequence ID" value="NZ_FOZZ01000003.1"/>
</dbReference>
<accession>A0A1I6R7B8</accession>
<reference evidence="2 3" key="1">
    <citation type="submission" date="2016-10" db="EMBL/GenBank/DDBJ databases">
        <authorList>
            <person name="de Groot N.N."/>
        </authorList>
    </citation>
    <scope>NUCLEOTIDE SEQUENCE [LARGE SCALE GENOMIC DNA]</scope>
    <source>
        <strain evidence="2 3">DSM 22789</strain>
    </source>
</reference>